<evidence type="ECO:0000256" key="3">
    <source>
        <dbReference type="ARBA" id="ARBA00022692"/>
    </source>
</evidence>
<name>A0A315UR05_GAMAF</name>
<sequence length="231" mass="26110">MDSRCSSVDSWLTGRGPVSVSSTPLPARVESYEAGEKKCISDVRRTFCLFVTFDLLFITLLWIIELNVNGGVQAQLEKEVLHYDYHSSFFDIFLLAVFRFAALILAYAICKLRHWWAVAITTAVSCAFLIVKVILSKLLLLQGAFGYLLPIVSFILAWIETWLLDFKVLPQENEDESRYQSFMDAVERAPLMGPGPLSDGQFYSPPESLADSDEDLEDKHDPEKCLIQKVS</sequence>
<keyword evidence="9" id="KW-1185">Reference proteome</keyword>
<feature type="transmembrane region" description="Helical" evidence="6">
    <location>
        <begin position="141"/>
        <end position="159"/>
    </location>
</feature>
<evidence type="ECO:0000256" key="4">
    <source>
        <dbReference type="ARBA" id="ARBA00023136"/>
    </source>
</evidence>
<dbReference type="PROSITE" id="PS51439">
    <property type="entry name" value="MENTAL"/>
    <property type="match status" value="1"/>
</dbReference>
<gene>
    <name evidence="8" type="ORF">CCH79_00018103</name>
</gene>
<feature type="domain" description="MENTAL" evidence="7">
    <location>
        <begin position="40"/>
        <end position="212"/>
    </location>
</feature>
<comment type="subcellular location">
    <subcellularLocation>
        <location evidence="1">Late endosome membrane</location>
        <topology evidence="1">Multi-pass membrane protein</topology>
    </subcellularLocation>
</comment>
<dbReference type="GO" id="GO:0015485">
    <property type="term" value="F:cholesterol binding"/>
    <property type="evidence" value="ECO:0007669"/>
    <property type="project" value="TreeGrafter"/>
</dbReference>
<evidence type="ECO:0000256" key="6">
    <source>
        <dbReference type="SAM" id="Phobius"/>
    </source>
</evidence>
<evidence type="ECO:0000313" key="8">
    <source>
        <dbReference type="EMBL" id="PWA13921.1"/>
    </source>
</evidence>
<dbReference type="EMBL" id="NHOQ01002899">
    <property type="protein sequence ID" value="PWA13921.1"/>
    <property type="molecule type" value="Genomic_DNA"/>
</dbReference>
<feature type="transmembrane region" description="Helical" evidence="6">
    <location>
        <begin position="47"/>
        <end position="68"/>
    </location>
</feature>
<accession>A0A315UR05</accession>
<dbReference type="Pfam" id="PF10457">
    <property type="entry name" value="MENTAL"/>
    <property type="match status" value="1"/>
</dbReference>
<dbReference type="InterPro" id="IPR019498">
    <property type="entry name" value="MENTAL"/>
</dbReference>
<dbReference type="InterPro" id="IPR051869">
    <property type="entry name" value="STARD3"/>
</dbReference>
<dbReference type="GO" id="GO:0099044">
    <property type="term" value="P:vesicle tethering to endoplasmic reticulum"/>
    <property type="evidence" value="ECO:0007669"/>
    <property type="project" value="TreeGrafter"/>
</dbReference>
<dbReference type="PANTHER" id="PTHR46121">
    <property type="entry name" value="STEROIDOGENIC ACUTE REGULATORY PROTEIN-LIKE"/>
    <property type="match status" value="1"/>
</dbReference>
<dbReference type="GO" id="GO:0005789">
    <property type="term" value="C:endoplasmic reticulum membrane"/>
    <property type="evidence" value="ECO:0007669"/>
    <property type="project" value="TreeGrafter"/>
</dbReference>
<evidence type="ECO:0000256" key="2">
    <source>
        <dbReference type="ARBA" id="ARBA00010909"/>
    </source>
</evidence>
<dbReference type="OMA" id="HWWAVAI"/>
<keyword evidence="6" id="KW-1133">Transmembrane helix</keyword>
<protein>
    <recommendedName>
        <fullName evidence="7">MENTAL domain-containing protein</fullName>
    </recommendedName>
</protein>
<comment type="caution">
    <text evidence="8">The sequence shown here is derived from an EMBL/GenBank/DDBJ whole genome shotgun (WGS) entry which is preliminary data.</text>
</comment>
<dbReference type="GO" id="GO:0031902">
    <property type="term" value="C:late endosome membrane"/>
    <property type="evidence" value="ECO:0007669"/>
    <property type="project" value="UniProtKB-SubCell"/>
</dbReference>
<feature type="transmembrane region" description="Helical" evidence="6">
    <location>
        <begin position="115"/>
        <end position="135"/>
    </location>
</feature>
<keyword evidence="3 6" id="KW-0812">Transmembrane</keyword>
<feature type="compositionally biased region" description="Basic and acidic residues" evidence="5">
    <location>
        <begin position="217"/>
        <end position="231"/>
    </location>
</feature>
<reference evidence="8 9" key="1">
    <citation type="journal article" date="2018" name="G3 (Bethesda)">
        <title>A High-Quality Reference Genome for the Invasive Mosquitofish Gambusia affinis Using a Chicago Library.</title>
        <authorList>
            <person name="Hoffberg S.L."/>
            <person name="Troendle N.J."/>
            <person name="Glenn T.C."/>
            <person name="Mahmud O."/>
            <person name="Louha S."/>
            <person name="Chalopin D."/>
            <person name="Bennetzen J.L."/>
            <person name="Mauricio R."/>
        </authorList>
    </citation>
    <scope>NUCLEOTIDE SEQUENCE [LARGE SCALE GENOMIC DNA]</scope>
    <source>
        <strain evidence="8">NE01/NJP1002.9</strain>
        <tissue evidence="8">Muscle</tissue>
    </source>
</reference>
<feature type="region of interest" description="Disordered" evidence="5">
    <location>
        <begin position="190"/>
        <end position="231"/>
    </location>
</feature>
<dbReference type="Proteomes" id="UP000250572">
    <property type="component" value="Unassembled WGS sequence"/>
</dbReference>
<proteinExistence type="inferred from homology"/>
<feature type="transmembrane region" description="Helical" evidence="6">
    <location>
        <begin position="88"/>
        <end position="108"/>
    </location>
</feature>
<dbReference type="PANTHER" id="PTHR46121:SF1">
    <property type="entry name" value="STARD3 N-TERMINAL-LIKE PROTEIN"/>
    <property type="match status" value="1"/>
</dbReference>
<comment type="similarity">
    <text evidence="2">Belongs to the STARD3 family.</text>
</comment>
<dbReference type="GO" id="GO:0030301">
    <property type="term" value="P:cholesterol transport"/>
    <property type="evidence" value="ECO:0007669"/>
    <property type="project" value="TreeGrafter"/>
</dbReference>
<evidence type="ECO:0000256" key="5">
    <source>
        <dbReference type="SAM" id="MobiDB-lite"/>
    </source>
</evidence>
<dbReference type="GO" id="GO:0140284">
    <property type="term" value="C:endoplasmic reticulum-endosome membrane contact site"/>
    <property type="evidence" value="ECO:0007669"/>
    <property type="project" value="TreeGrafter"/>
</dbReference>
<organism evidence="8 9">
    <name type="scientific">Gambusia affinis</name>
    <name type="common">Western mosquitofish</name>
    <name type="synonym">Heterandria affinis</name>
    <dbReference type="NCBI Taxonomy" id="33528"/>
    <lineage>
        <taxon>Eukaryota</taxon>
        <taxon>Metazoa</taxon>
        <taxon>Chordata</taxon>
        <taxon>Craniata</taxon>
        <taxon>Vertebrata</taxon>
        <taxon>Euteleostomi</taxon>
        <taxon>Actinopterygii</taxon>
        <taxon>Neopterygii</taxon>
        <taxon>Teleostei</taxon>
        <taxon>Neoteleostei</taxon>
        <taxon>Acanthomorphata</taxon>
        <taxon>Ovalentaria</taxon>
        <taxon>Atherinomorphae</taxon>
        <taxon>Cyprinodontiformes</taxon>
        <taxon>Poeciliidae</taxon>
        <taxon>Poeciliinae</taxon>
        <taxon>Gambusia</taxon>
    </lineage>
</organism>
<keyword evidence="4 6" id="KW-0472">Membrane</keyword>
<dbReference type="GO" id="GO:0005765">
    <property type="term" value="C:lysosomal membrane"/>
    <property type="evidence" value="ECO:0007669"/>
    <property type="project" value="TreeGrafter"/>
</dbReference>
<evidence type="ECO:0000259" key="7">
    <source>
        <dbReference type="PROSITE" id="PS51439"/>
    </source>
</evidence>
<evidence type="ECO:0000313" key="9">
    <source>
        <dbReference type="Proteomes" id="UP000250572"/>
    </source>
</evidence>
<dbReference type="AlphaFoldDB" id="A0A315UR05"/>
<evidence type="ECO:0000256" key="1">
    <source>
        <dbReference type="ARBA" id="ARBA00004107"/>
    </source>
</evidence>
<dbReference type="STRING" id="33528.ENSGAFP00000027523"/>